<dbReference type="RefSeq" id="WP_006434297.1">
    <property type="nucleotide sequence ID" value="NZ_ABKB02000038.1"/>
</dbReference>
<dbReference type="EMBL" id="ABKB02000038">
    <property type="protein sequence ID" value="EEF83958.1"/>
    <property type="molecule type" value="Genomic_DNA"/>
</dbReference>
<dbReference type="InterPro" id="IPR008478">
    <property type="entry name" value="DUF759_BOR_spp"/>
</dbReference>
<comment type="caution">
    <text evidence="2">The sequence shown here is derived from an EMBL/GenBank/DDBJ whole genome shotgun (WGS) entry which is preliminary data.</text>
</comment>
<dbReference type="OrthoDB" id="9984084at2"/>
<keyword evidence="1" id="KW-0175">Coiled coil</keyword>
<reference evidence="2 3" key="1">
    <citation type="submission" date="2009-02" db="EMBL/GenBank/DDBJ databases">
        <authorList>
            <person name="Fraser-Liggett C.M."/>
            <person name="Mongodin E.F."/>
            <person name="Casjens B."/>
            <person name="Dunn J."/>
            <person name="Luft B."/>
            <person name="Qiu W."/>
            <person name="Schutzer S."/>
            <person name="Sebastian Y."/>
        </authorList>
    </citation>
    <scope>NUCLEOTIDE SEQUENCE [LARGE SCALE GENOMIC DNA]</scope>
    <source>
        <strain evidence="2 3">A14S</strain>
        <plasmid evidence="2">unnamed</plasmid>
    </source>
</reference>
<protein>
    <submittedName>
        <fullName evidence="2">Uncharacterized protein</fullName>
    </submittedName>
</protein>
<accession>B9X9J0</accession>
<name>B9X9J0_9SPIR</name>
<dbReference type="Pfam" id="PF05537">
    <property type="entry name" value="DUF759"/>
    <property type="match status" value="1"/>
</dbReference>
<dbReference type="AlphaFoldDB" id="B9X9J0"/>
<dbReference type="Proteomes" id="UP000003481">
    <property type="component" value="Unassembled WGS sequence"/>
</dbReference>
<evidence type="ECO:0000256" key="1">
    <source>
        <dbReference type="SAM" id="Coils"/>
    </source>
</evidence>
<dbReference type="HOGENOM" id="CLU_2202426_0_0_12"/>
<proteinExistence type="predicted"/>
<gene>
    <name evidence="2" type="ORF">BSPA14S_PA0014</name>
</gene>
<sequence>VAYDYKNFGLTKHADEKEKLDSNLTRLEQSLKNVTATGMQPVLEGASKIIDWVENMIKTYNKEGITGIISLAIQSALGSISDAINGIINKIIDSIPGFRKLLNWFNRK</sequence>
<evidence type="ECO:0000313" key="3">
    <source>
        <dbReference type="Proteomes" id="UP000003481"/>
    </source>
</evidence>
<feature type="coiled-coil region" evidence="1">
    <location>
        <begin position="10"/>
        <end position="37"/>
    </location>
</feature>
<evidence type="ECO:0000313" key="2">
    <source>
        <dbReference type="EMBL" id="EEF83958.1"/>
    </source>
</evidence>
<organism evidence="2 3">
    <name type="scientific">Borreliella spielmanii A14S</name>
    <dbReference type="NCBI Taxonomy" id="498742"/>
    <lineage>
        <taxon>Bacteria</taxon>
        <taxon>Pseudomonadati</taxon>
        <taxon>Spirochaetota</taxon>
        <taxon>Spirochaetia</taxon>
        <taxon>Spirochaetales</taxon>
        <taxon>Borreliaceae</taxon>
        <taxon>Borreliella</taxon>
    </lineage>
</organism>
<geneLocation type="plasmid" evidence="2">
    <name>unnamed</name>
</geneLocation>
<keyword evidence="2" id="KW-0614">Plasmid</keyword>
<feature type="non-terminal residue" evidence="2">
    <location>
        <position position="1"/>
    </location>
</feature>